<keyword evidence="2 4" id="KW-0378">Hydrolase</keyword>
<keyword evidence="5" id="KW-1185">Reference proteome</keyword>
<accession>A0ABY8Q8F6</accession>
<reference evidence="4 5" key="1">
    <citation type="submission" date="2023-04" db="EMBL/GenBank/DDBJ databases">
        <title>YMD61, complete Genome.</title>
        <authorList>
            <person name="Zhang J."/>
        </authorList>
    </citation>
    <scope>NUCLEOTIDE SEQUENCE [LARGE SCALE GENOMIC DNA]</scope>
    <source>
        <strain evidence="4 5">YMD61</strain>
    </source>
</reference>
<dbReference type="SUPFAM" id="SSF53474">
    <property type="entry name" value="alpha/beta-Hydrolases"/>
    <property type="match status" value="1"/>
</dbReference>
<dbReference type="EMBL" id="CP124535">
    <property type="protein sequence ID" value="WGV16942.1"/>
    <property type="molecule type" value="Genomic_DNA"/>
</dbReference>
<sequence length="220" mass="22755">MSEGLKFGRKAARSGKARSIVVFVHGYGADGADLLGLGDALAPHLPDTVFVAPDAPQPCVGNPFGFQWFPIPWLDGSSEEAAREGMAASVALLNAFLDARLTEEGLGADALALVGFSQGAMMSLHVAPRRAEAVAGVVAISGRLLVPERLAAEAVVKPPVLLIHGDQDPVVPFADMGLAGDALVAAGFETYGHVMEGTGHGIAPDGLGVSLQFLKERLPR</sequence>
<dbReference type="RefSeq" id="WP_281467790.1">
    <property type="nucleotide sequence ID" value="NZ_CP124535.1"/>
</dbReference>
<dbReference type="InterPro" id="IPR003140">
    <property type="entry name" value="PLipase/COase/thioEstase"/>
</dbReference>
<dbReference type="Gene3D" id="3.40.50.1820">
    <property type="entry name" value="alpha/beta hydrolase"/>
    <property type="match status" value="1"/>
</dbReference>
<comment type="similarity">
    <text evidence="1">Belongs to the AB hydrolase superfamily. AB hydrolase 2 family.</text>
</comment>
<name>A0ABY8Q8F6_9RHOB</name>
<dbReference type="PANTHER" id="PTHR10655">
    <property type="entry name" value="LYSOPHOSPHOLIPASE-RELATED"/>
    <property type="match status" value="1"/>
</dbReference>
<dbReference type="InterPro" id="IPR029058">
    <property type="entry name" value="AB_hydrolase_fold"/>
</dbReference>
<evidence type="ECO:0000256" key="1">
    <source>
        <dbReference type="ARBA" id="ARBA00006499"/>
    </source>
</evidence>
<organism evidence="4 5">
    <name type="scientific">Fuscovulum ytuae</name>
    <dbReference type="NCBI Taxonomy" id="3042299"/>
    <lineage>
        <taxon>Bacteria</taxon>
        <taxon>Pseudomonadati</taxon>
        <taxon>Pseudomonadota</taxon>
        <taxon>Alphaproteobacteria</taxon>
        <taxon>Rhodobacterales</taxon>
        <taxon>Paracoccaceae</taxon>
        <taxon>Fuscovulum</taxon>
    </lineage>
</organism>
<evidence type="ECO:0000313" key="4">
    <source>
        <dbReference type="EMBL" id="WGV16942.1"/>
    </source>
</evidence>
<dbReference type="InterPro" id="IPR050565">
    <property type="entry name" value="LYPA1-2/EST-like"/>
</dbReference>
<protein>
    <submittedName>
        <fullName evidence="4">Alpha/beta fold hydrolase</fullName>
    </submittedName>
</protein>
<dbReference type="Proteomes" id="UP001230978">
    <property type="component" value="Chromosome"/>
</dbReference>
<gene>
    <name evidence="4" type="ORF">QF092_03795</name>
</gene>
<dbReference type="GO" id="GO:0016787">
    <property type="term" value="F:hydrolase activity"/>
    <property type="evidence" value="ECO:0007669"/>
    <property type="project" value="UniProtKB-KW"/>
</dbReference>
<evidence type="ECO:0000256" key="2">
    <source>
        <dbReference type="ARBA" id="ARBA00022801"/>
    </source>
</evidence>
<evidence type="ECO:0000259" key="3">
    <source>
        <dbReference type="Pfam" id="PF02230"/>
    </source>
</evidence>
<feature type="domain" description="Phospholipase/carboxylesterase/thioesterase" evidence="3">
    <location>
        <begin position="14"/>
        <end position="215"/>
    </location>
</feature>
<proteinExistence type="inferred from homology"/>
<dbReference type="Pfam" id="PF02230">
    <property type="entry name" value="Abhydrolase_2"/>
    <property type="match status" value="1"/>
</dbReference>
<dbReference type="PANTHER" id="PTHR10655:SF17">
    <property type="entry name" value="LYSOPHOSPHOLIPASE-LIKE PROTEIN 1"/>
    <property type="match status" value="1"/>
</dbReference>
<evidence type="ECO:0000313" key="5">
    <source>
        <dbReference type="Proteomes" id="UP001230978"/>
    </source>
</evidence>